<protein>
    <submittedName>
        <fullName evidence="1">Uncharacterized protein</fullName>
    </submittedName>
</protein>
<accession>A0ABN8PMS6</accession>
<keyword evidence="2" id="KW-1185">Reference proteome</keyword>
<dbReference type="EMBL" id="CALNXK010000080">
    <property type="protein sequence ID" value="CAH3147146.1"/>
    <property type="molecule type" value="Genomic_DNA"/>
</dbReference>
<sequence>GFQEPLIISCDLHTGCAYLTEGNHRLWVALREKIPFVACHVIPPQWFPPNGSFKNVNADLTILQFILPEHLGLTVLNAKQVQS</sequence>
<evidence type="ECO:0000313" key="2">
    <source>
        <dbReference type="Proteomes" id="UP001159405"/>
    </source>
</evidence>
<dbReference type="Proteomes" id="UP001159405">
    <property type="component" value="Unassembled WGS sequence"/>
</dbReference>
<gene>
    <name evidence="1" type="ORF">PLOB_00045953</name>
</gene>
<proteinExistence type="predicted"/>
<evidence type="ECO:0000313" key="1">
    <source>
        <dbReference type="EMBL" id="CAH3147146.1"/>
    </source>
</evidence>
<reference evidence="1 2" key="1">
    <citation type="submission" date="2022-05" db="EMBL/GenBank/DDBJ databases">
        <authorList>
            <consortium name="Genoscope - CEA"/>
            <person name="William W."/>
        </authorList>
    </citation>
    <scope>NUCLEOTIDE SEQUENCE [LARGE SCALE GENOMIC DNA]</scope>
</reference>
<feature type="non-terminal residue" evidence="1">
    <location>
        <position position="1"/>
    </location>
</feature>
<organism evidence="1 2">
    <name type="scientific">Porites lobata</name>
    <dbReference type="NCBI Taxonomy" id="104759"/>
    <lineage>
        <taxon>Eukaryota</taxon>
        <taxon>Metazoa</taxon>
        <taxon>Cnidaria</taxon>
        <taxon>Anthozoa</taxon>
        <taxon>Hexacorallia</taxon>
        <taxon>Scleractinia</taxon>
        <taxon>Fungiina</taxon>
        <taxon>Poritidae</taxon>
        <taxon>Porites</taxon>
    </lineage>
</organism>
<comment type="caution">
    <text evidence="1">The sequence shown here is derived from an EMBL/GenBank/DDBJ whole genome shotgun (WGS) entry which is preliminary data.</text>
</comment>
<name>A0ABN8PMS6_9CNID</name>